<dbReference type="RefSeq" id="WP_247425497.1">
    <property type="nucleotide sequence ID" value="NZ_BAABGL010000004.1"/>
</dbReference>
<proteinExistence type="predicted"/>
<dbReference type="InterPro" id="IPR013813">
    <property type="entry name" value="Endoribo_LPSP/chorism_mut-like"/>
</dbReference>
<accession>A0ABP8J702</accession>
<keyword evidence="3" id="KW-1185">Reference proteome</keyword>
<protein>
    <submittedName>
        <fullName evidence="2">RidA family protein</fullName>
    </submittedName>
</protein>
<organism evidence="2 3">
    <name type="scientific">Brevibacterium pityocampae</name>
    <dbReference type="NCBI Taxonomy" id="506594"/>
    <lineage>
        <taxon>Bacteria</taxon>
        <taxon>Bacillati</taxon>
        <taxon>Actinomycetota</taxon>
        <taxon>Actinomycetes</taxon>
        <taxon>Micrococcales</taxon>
        <taxon>Brevibacteriaceae</taxon>
        <taxon>Brevibacterium</taxon>
    </lineage>
</organism>
<dbReference type="Proteomes" id="UP001500642">
    <property type="component" value="Unassembled WGS sequence"/>
</dbReference>
<dbReference type="InterPro" id="IPR035959">
    <property type="entry name" value="RutC-like_sf"/>
</dbReference>
<gene>
    <name evidence="2" type="ORF">GCM10023167_08900</name>
</gene>
<comment type="caution">
    <text evidence="2">The sequence shown here is derived from an EMBL/GenBank/DDBJ whole genome shotgun (WGS) entry which is preliminary data.</text>
</comment>
<evidence type="ECO:0000313" key="3">
    <source>
        <dbReference type="Proteomes" id="UP001500642"/>
    </source>
</evidence>
<dbReference type="CDD" id="cd02199">
    <property type="entry name" value="YjgF_YER057c_UK114_like_1"/>
    <property type="match status" value="1"/>
</dbReference>
<dbReference type="Pfam" id="PF14588">
    <property type="entry name" value="YjgF_endoribonc"/>
    <property type="match status" value="1"/>
</dbReference>
<sequence>MTRIETQISEIGLTLPEVAAPAGAYVPALEVGDLVYTSGQLPIVDGELAVTGTLGAEVDVAKGYDAARIAALNALAAIKSVIGDLDNIEQVVKMTGFVNSAPDFTDHPKVINGASEFLHEVFGQRGAHARSAVGVAALPMNTPVEIELIVKVRRLDAVV</sequence>
<reference evidence="3" key="1">
    <citation type="journal article" date="2019" name="Int. J. Syst. Evol. Microbiol.">
        <title>The Global Catalogue of Microorganisms (GCM) 10K type strain sequencing project: providing services to taxonomists for standard genome sequencing and annotation.</title>
        <authorList>
            <consortium name="The Broad Institute Genomics Platform"/>
            <consortium name="The Broad Institute Genome Sequencing Center for Infectious Disease"/>
            <person name="Wu L."/>
            <person name="Ma J."/>
        </authorList>
    </citation>
    <scope>NUCLEOTIDE SEQUENCE [LARGE SCALE GENOMIC DNA]</scope>
    <source>
        <strain evidence="3">JCM 17808</strain>
    </source>
</reference>
<dbReference type="PANTHER" id="PTHR43760">
    <property type="entry name" value="ENDORIBONUCLEASE-RELATED"/>
    <property type="match status" value="1"/>
</dbReference>
<dbReference type="PANTHER" id="PTHR43760:SF1">
    <property type="entry name" value="ENDORIBONUCLEASE L-PSP_CHORISMATE MUTASE-LIKE DOMAIN-CONTAINING PROTEIN"/>
    <property type="match status" value="1"/>
</dbReference>
<evidence type="ECO:0000259" key="1">
    <source>
        <dbReference type="Pfam" id="PF14588"/>
    </source>
</evidence>
<feature type="domain" description="Endoribonuclease L-PSP/chorismate mutase-like" evidence="1">
    <location>
        <begin position="7"/>
        <end position="144"/>
    </location>
</feature>
<dbReference type="SUPFAM" id="SSF55298">
    <property type="entry name" value="YjgF-like"/>
    <property type="match status" value="1"/>
</dbReference>
<name>A0ABP8J702_9MICO</name>
<dbReference type="EMBL" id="BAABGL010000004">
    <property type="protein sequence ID" value="GAA4386220.1"/>
    <property type="molecule type" value="Genomic_DNA"/>
</dbReference>
<dbReference type="Gene3D" id="3.30.1330.40">
    <property type="entry name" value="RutC-like"/>
    <property type="match status" value="1"/>
</dbReference>
<evidence type="ECO:0000313" key="2">
    <source>
        <dbReference type="EMBL" id="GAA4386220.1"/>
    </source>
</evidence>